<evidence type="ECO:0000313" key="3">
    <source>
        <dbReference type="Proteomes" id="UP000280298"/>
    </source>
</evidence>
<dbReference type="AlphaFoldDB" id="A0A3Q9ETS9"/>
<name>A0A3Q9ETS9_9ACTN</name>
<reference evidence="2 3" key="1">
    <citation type="journal article" date="2019" name="Int. J. Syst. Evol. Microbiol.">
        <title>Streptomyces cyaneochromogenes sp. nov., a blue pigment-producing actinomycete from manganese-contaminated soil.</title>
        <authorList>
            <person name="Tang X."/>
            <person name="Zhao J."/>
            <person name="Li K."/>
            <person name="Chen Z."/>
            <person name="Sun Y."/>
            <person name="Gao J."/>
        </authorList>
    </citation>
    <scope>NUCLEOTIDE SEQUENCE [LARGE SCALE GENOMIC DNA]</scope>
    <source>
        <strain evidence="2 3">MK-45</strain>
    </source>
</reference>
<organism evidence="2 3">
    <name type="scientific">Streptomyces cyaneochromogenes</name>
    <dbReference type="NCBI Taxonomy" id="2496836"/>
    <lineage>
        <taxon>Bacteria</taxon>
        <taxon>Bacillati</taxon>
        <taxon>Actinomycetota</taxon>
        <taxon>Actinomycetes</taxon>
        <taxon>Kitasatosporales</taxon>
        <taxon>Streptomycetaceae</taxon>
        <taxon>Streptomyces</taxon>
    </lineage>
</organism>
<dbReference type="KEGG" id="scya:EJ357_19520"/>
<gene>
    <name evidence="2" type="ORF">EJ357_19520</name>
</gene>
<dbReference type="RefSeq" id="WP_126392892.1">
    <property type="nucleotide sequence ID" value="NZ_CP034539.1"/>
</dbReference>
<sequence length="275" mass="29973">MLSDLGDTRTAVEALRREIAQAWAHTLGVPRPVTPDDRIRIVLPEHEPQPLGAGSDNEEPHRWGEEEVAEVTDADPADEGSDRHDDQSGTNDPPAEAFAVPEPDVASADANSTEAPNAVAPEGAPTGHDETASDIELRESRRAEERGKHLRGLLTAAAISSVRLICHKDTWAFLLEQTSRHQHFRLPDRVTDLEDGRIETFVSGRSLLAILVTTREILDDHGPDTDMVTWALASAVYSRTHLAIENATVHRPDDSEVTTIVLDDRPGRPVQGSAA</sequence>
<dbReference type="EMBL" id="CP034539">
    <property type="protein sequence ID" value="AZQ35412.1"/>
    <property type="molecule type" value="Genomic_DNA"/>
</dbReference>
<proteinExistence type="predicted"/>
<keyword evidence="3" id="KW-1185">Reference proteome</keyword>
<evidence type="ECO:0000256" key="1">
    <source>
        <dbReference type="SAM" id="MobiDB-lite"/>
    </source>
</evidence>
<dbReference type="Proteomes" id="UP000280298">
    <property type="component" value="Chromosome"/>
</dbReference>
<feature type="compositionally biased region" description="Acidic residues" evidence="1">
    <location>
        <begin position="66"/>
        <end position="79"/>
    </location>
</feature>
<evidence type="ECO:0000313" key="2">
    <source>
        <dbReference type="EMBL" id="AZQ35412.1"/>
    </source>
</evidence>
<protein>
    <submittedName>
        <fullName evidence="2">Uncharacterized protein</fullName>
    </submittedName>
</protein>
<dbReference type="OrthoDB" id="4082200at2"/>
<accession>A0A3Q9ETS9</accession>
<feature type="region of interest" description="Disordered" evidence="1">
    <location>
        <begin position="45"/>
        <end position="134"/>
    </location>
</feature>